<gene>
    <name evidence="8" type="ORF">AAD027_10690</name>
</gene>
<feature type="region of interest" description="Disordered" evidence="5">
    <location>
        <begin position="21"/>
        <end position="115"/>
    </location>
</feature>
<sequence length="202" mass="21700">MRRSTLFVAAVALAGAAFAQDNAGSLSQSSQSSSESSSSITTTHSGFDTSSTNDPPENQSSAEMTEWIKSNSRSESSSSNSGFGIGFGRDNDENDDDQPSWSKPHPSRPKPEQIDGTYRVSAKSGPFLCTVRLTDNPYFNGYFAVTSTGCPDLWKVTRWDFDGPSIVLTSSAGDVYATFWPRGGDVWVGRVAATGQRLSLSR</sequence>
<dbReference type="EMBL" id="JBBWWT010000004">
    <property type="protein sequence ID" value="MEL1264830.1"/>
    <property type="molecule type" value="Genomic_DNA"/>
</dbReference>
<feature type="compositionally biased region" description="Low complexity" evidence="5">
    <location>
        <begin position="70"/>
        <end position="81"/>
    </location>
</feature>
<comment type="caution">
    <text evidence="8">The sequence shown here is derived from an EMBL/GenBank/DDBJ whole genome shotgun (WGS) entry which is preliminary data.</text>
</comment>
<organism evidence="8 9">
    <name type="scientific">Pseudoxanthomonas putridarboris</name>
    <dbReference type="NCBI Taxonomy" id="752605"/>
    <lineage>
        <taxon>Bacteria</taxon>
        <taxon>Pseudomonadati</taxon>
        <taxon>Pseudomonadota</taxon>
        <taxon>Gammaproteobacteria</taxon>
        <taxon>Lysobacterales</taxon>
        <taxon>Lysobacteraceae</taxon>
        <taxon>Pseudoxanthomonas</taxon>
    </lineage>
</organism>
<evidence type="ECO:0000313" key="9">
    <source>
        <dbReference type="Proteomes" id="UP001459204"/>
    </source>
</evidence>
<keyword evidence="4" id="KW-0481">Metalloenzyme inhibitor</keyword>
<name>A0ABU9J1J7_9GAMM</name>
<evidence type="ECO:0000256" key="6">
    <source>
        <dbReference type="SAM" id="SignalP"/>
    </source>
</evidence>
<dbReference type="InterPro" id="IPR021140">
    <property type="entry name" value="Inh/Omp19"/>
</dbReference>
<keyword evidence="9" id="KW-1185">Reference proteome</keyword>
<dbReference type="SUPFAM" id="SSF50882">
    <property type="entry name" value="beta-Barrel protease inhibitors"/>
    <property type="match status" value="1"/>
</dbReference>
<dbReference type="GO" id="GO:0030414">
    <property type="term" value="F:peptidase inhibitor activity"/>
    <property type="evidence" value="ECO:0007669"/>
    <property type="project" value="UniProtKB-KW"/>
</dbReference>
<feature type="compositionally biased region" description="Low complexity" evidence="5">
    <location>
        <begin position="21"/>
        <end position="39"/>
    </location>
</feature>
<accession>A0ABU9J1J7</accession>
<feature type="signal peptide" evidence="6">
    <location>
        <begin position="1"/>
        <end position="19"/>
    </location>
</feature>
<comment type="similarity">
    <text evidence="1">Belongs to the protease inhibitor I38 family.</text>
</comment>
<feature type="chain" id="PRO_5046985511" evidence="6">
    <location>
        <begin position="20"/>
        <end position="202"/>
    </location>
</feature>
<keyword evidence="8" id="KW-0646">Protease inhibitor</keyword>
<keyword evidence="3 6" id="KW-0732">Signal</keyword>
<dbReference type="Proteomes" id="UP001459204">
    <property type="component" value="Unassembled WGS sequence"/>
</dbReference>
<evidence type="ECO:0000256" key="1">
    <source>
        <dbReference type="ARBA" id="ARBA00006813"/>
    </source>
</evidence>
<dbReference type="InterPro" id="IPR016085">
    <property type="entry name" value="Protease_inh_B-barrel_dom"/>
</dbReference>
<evidence type="ECO:0000256" key="3">
    <source>
        <dbReference type="ARBA" id="ARBA00022729"/>
    </source>
</evidence>
<dbReference type="Pfam" id="PF02974">
    <property type="entry name" value="Inh"/>
    <property type="match status" value="1"/>
</dbReference>
<feature type="domain" description="Alkaline proteinase inhibitor/ Outer membrane lipoprotein Omp19" evidence="7">
    <location>
        <begin position="109"/>
        <end position="202"/>
    </location>
</feature>
<dbReference type="Gene3D" id="2.40.128.10">
    <property type="match status" value="1"/>
</dbReference>
<evidence type="ECO:0000313" key="8">
    <source>
        <dbReference type="EMBL" id="MEL1264830.1"/>
    </source>
</evidence>
<reference evidence="8 9" key="1">
    <citation type="submission" date="2024-04" db="EMBL/GenBank/DDBJ databases">
        <title>Draft genome sequence of Pseudoxanthomonas putridarboris WD12.</title>
        <authorList>
            <person name="Oh J."/>
        </authorList>
    </citation>
    <scope>NUCLEOTIDE SEQUENCE [LARGE SCALE GENOMIC DNA]</scope>
    <source>
        <strain evidence="8 9">WD12</strain>
    </source>
</reference>
<evidence type="ECO:0000256" key="5">
    <source>
        <dbReference type="SAM" id="MobiDB-lite"/>
    </source>
</evidence>
<evidence type="ECO:0000256" key="4">
    <source>
        <dbReference type="ARBA" id="ARBA00023215"/>
    </source>
</evidence>
<keyword evidence="2 8" id="KW-0483">Metalloprotease inhibitor</keyword>
<dbReference type="RefSeq" id="WP_341726016.1">
    <property type="nucleotide sequence ID" value="NZ_JBBWWT010000004.1"/>
</dbReference>
<protein>
    <submittedName>
        <fullName evidence="8">AprI/Inh family metalloprotease inhibitor</fullName>
    </submittedName>
</protein>
<feature type="compositionally biased region" description="Polar residues" evidence="5">
    <location>
        <begin position="40"/>
        <end position="63"/>
    </location>
</feature>
<evidence type="ECO:0000256" key="2">
    <source>
        <dbReference type="ARBA" id="ARBA00022608"/>
    </source>
</evidence>
<proteinExistence type="inferred from homology"/>
<evidence type="ECO:0000259" key="7">
    <source>
        <dbReference type="Pfam" id="PF02974"/>
    </source>
</evidence>